<dbReference type="InterPro" id="IPR018303">
    <property type="entry name" value="ATPase_P-typ_P_site"/>
</dbReference>
<keyword evidence="7" id="KW-0479">Metal-binding</keyword>
<dbReference type="InterPro" id="IPR023299">
    <property type="entry name" value="ATPase_P-typ_cyto_dom_N"/>
</dbReference>
<dbReference type="GO" id="GO:0005391">
    <property type="term" value="F:P-type sodium:potassium-exchanging transporter activity"/>
    <property type="evidence" value="ECO:0007669"/>
    <property type="project" value="TreeGrafter"/>
</dbReference>
<evidence type="ECO:0000313" key="17">
    <source>
        <dbReference type="Proteomes" id="UP000426444"/>
    </source>
</evidence>
<dbReference type="InterPro" id="IPR004014">
    <property type="entry name" value="ATPase_P-typ_cation-transptr_N"/>
</dbReference>
<dbReference type="InterPro" id="IPR023214">
    <property type="entry name" value="HAD_sf"/>
</dbReference>
<dbReference type="FunFam" id="3.40.50.1000:FF:000001">
    <property type="entry name" value="Phospholipid-transporting ATPase IC"/>
    <property type="match status" value="1"/>
</dbReference>
<dbReference type="GO" id="GO:0046872">
    <property type="term" value="F:metal ion binding"/>
    <property type="evidence" value="ECO:0007669"/>
    <property type="project" value="UniProtKB-KW"/>
</dbReference>
<feature type="transmembrane region" description="Helical" evidence="14">
    <location>
        <begin position="802"/>
        <end position="818"/>
    </location>
</feature>
<evidence type="ECO:0000256" key="8">
    <source>
        <dbReference type="ARBA" id="ARBA00022741"/>
    </source>
</evidence>
<keyword evidence="5" id="KW-0106">Calcium</keyword>
<dbReference type="OrthoDB" id="9760364at2"/>
<name>A0A6I6DBJ8_9FIRM</name>
<dbReference type="Pfam" id="PF13246">
    <property type="entry name" value="Cation_ATPase"/>
    <property type="match status" value="1"/>
</dbReference>
<keyword evidence="6 14" id="KW-0812">Transmembrane</keyword>
<dbReference type="GO" id="GO:0005886">
    <property type="term" value="C:plasma membrane"/>
    <property type="evidence" value="ECO:0007669"/>
    <property type="project" value="UniProtKB-SubCell"/>
</dbReference>
<dbReference type="SUPFAM" id="SSF81660">
    <property type="entry name" value="Metal cation-transporting ATPase, ATP-binding domain N"/>
    <property type="match status" value="1"/>
</dbReference>
<evidence type="ECO:0000313" key="16">
    <source>
        <dbReference type="EMBL" id="QGU00016.1"/>
    </source>
</evidence>
<dbReference type="AlphaFoldDB" id="A0A6I6DBJ8"/>
<comment type="catalytic activity">
    <reaction evidence="13">
        <text>Ca(2+)(in) + ATP + H2O = Ca(2+)(out) + ADP + phosphate + H(+)</text>
        <dbReference type="Rhea" id="RHEA:18105"/>
        <dbReference type="ChEBI" id="CHEBI:15377"/>
        <dbReference type="ChEBI" id="CHEBI:15378"/>
        <dbReference type="ChEBI" id="CHEBI:29108"/>
        <dbReference type="ChEBI" id="CHEBI:30616"/>
        <dbReference type="ChEBI" id="CHEBI:43474"/>
        <dbReference type="ChEBI" id="CHEBI:456216"/>
        <dbReference type="EC" id="7.2.2.10"/>
    </reaction>
</comment>
<dbReference type="FunFam" id="2.70.150.10:FF:000016">
    <property type="entry name" value="Calcium-transporting P-type ATPase putative"/>
    <property type="match status" value="1"/>
</dbReference>
<dbReference type="GO" id="GO:0006883">
    <property type="term" value="P:intracellular sodium ion homeostasis"/>
    <property type="evidence" value="ECO:0007669"/>
    <property type="project" value="TreeGrafter"/>
</dbReference>
<dbReference type="SMART" id="SM00831">
    <property type="entry name" value="Cation_ATPase_N"/>
    <property type="match status" value="1"/>
</dbReference>
<dbReference type="PANTHER" id="PTHR43294:SF21">
    <property type="entry name" value="CATION TRANSPORTING ATPASE"/>
    <property type="match status" value="1"/>
</dbReference>
<accession>A0A6I6DBJ8</accession>
<evidence type="ECO:0000256" key="13">
    <source>
        <dbReference type="ARBA" id="ARBA00048694"/>
    </source>
</evidence>
<organism evidence="16 17">
    <name type="scientific">Candidatus Syntrophocurvum alkaliphilum</name>
    <dbReference type="NCBI Taxonomy" id="2293317"/>
    <lineage>
        <taxon>Bacteria</taxon>
        <taxon>Bacillati</taxon>
        <taxon>Bacillota</taxon>
        <taxon>Clostridia</taxon>
        <taxon>Eubacteriales</taxon>
        <taxon>Syntrophomonadaceae</taxon>
        <taxon>Candidatus Syntrophocurvum</taxon>
    </lineage>
</organism>
<dbReference type="SFLD" id="SFLDG00002">
    <property type="entry name" value="C1.7:_P-type_atpase_like"/>
    <property type="match status" value="1"/>
</dbReference>
<dbReference type="Pfam" id="PF08282">
    <property type="entry name" value="Hydrolase_3"/>
    <property type="match status" value="1"/>
</dbReference>
<evidence type="ECO:0000256" key="3">
    <source>
        <dbReference type="ARBA" id="ARBA00012790"/>
    </source>
</evidence>
<dbReference type="InterPro" id="IPR044492">
    <property type="entry name" value="P_typ_ATPase_HD_dom"/>
</dbReference>
<feature type="transmembrane region" description="Helical" evidence="14">
    <location>
        <begin position="63"/>
        <end position="85"/>
    </location>
</feature>
<dbReference type="InterPro" id="IPR050510">
    <property type="entry name" value="Cation_transp_ATPase_P-type"/>
</dbReference>
<protein>
    <recommendedName>
        <fullName evidence="3">P-type Ca(2+) transporter</fullName>
        <ecNumber evidence="3">7.2.2.10</ecNumber>
    </recommendedName>
</protein>
<evidence type="ECO:0000256" key="7">
    <source>
        <dbReference type="ARBA" id="ARBA00022723"/>
    </source>
</evidence>
<dbReference type="InterPro" id="IPR023298">
    <property type="entry name" value="ATPase_P-typ_TM_dom_sf"/>
</dbReference>
<dbReference type="FunFam" id="3.40.50.1000:FF:000028">
    <property type="entry name" value="Calcium-transporting P-type ATPase, putative"/>
    <property type="match status" value="1"/>
</dbReference>
<dbReference type="Proteomes" id="UP000426444">
    <property type="component" value="Chromosome"/>
</dbReference>
<dbReference type="Gene3D" id="3.40.1110.10">
    <property type="entry name" value="Calcium-transporting ATPase, cytoplasmic domain N"/>
    <property type="match status" value="1"/>
</dbReference>
<evidence type="ECO:0000256" key="6">
    <source>
        <dbReference type="ARBA" id="ARBA00022692"/>
    </source>
</evidence>
<comment type="similarity">
    <text evidence="2">Belongs to the cation transport ATPase (P-type) (TC 3.A.3) family. Type IIA subfamily.</text>
</comment>
<evidence type="ECO:0000256" key="1">
    <source>
        <dbReference type="ARBA" id="ARBA00004651"/>
    </source>
</evidence>
<feature type="transmembrane region" description="Helical" evidence="14">
    <location>
        <begin position="838"/>
        <end position="857"/>
    </location>
</feature>
<evidence type="ECO:0000259" key="15">
    <source>
        <dbReference type="SMART" id="SM00831"/>
    </source>
</evidence>
<dbReference type="GO" id="GO:1902600">
    <property type="term" value="P:proton transmembrane transport"/>
    <property type="evidence" value="ECO:0007669"/>
    <property type="project" value="TreeGrafter"/>
</dbReference>
<keyword evidence="11 14" id="KW-1133">Transmembrane helix</keyword>
<dbReference type="SFLD" id="SFLDS00003">
    <property type="entry name" value="Haloacid_Dehalogenase"/>
    <property type="match status" value="1"/>
</dbReference>
<dbReference type="PANTHER" id="PTHR43294">
    <property type="entry name" value="SODIUM/POTASSIUM-TRANSPORTING ATPASE SUBUNIT ALPHA"/>
    <property type="match status" value="1"/>
</dbReference>
<dbReference type="Pfam" id="PF00122">
    <property type="entry name" value="E1-E2_ATPase"/>
    <property type="match status" value="1"/>
</dbReference>
<feature type="domain" description="Cation-transporting P-type ATPase N-terminal" evidence="15">
    <location>
        <begin position="13"/>
        <end position="87"/>
    </location>
</feature>
<dbReference type="PRINTS" id="PR00119">
    <property type="entry name" value="CATATPASE"/>
</dbReference>
<dbReference type="Gene3D" id="2.70.150.10">
    <property type="entry name" value="Calcium-transporting ATPase, cytoplasmic transduction domain A"/>
    <property type="match status" value="1"/>
</dbReference>
<comment type="subcellular location">
    <subcellularLocation>
        <location evidence="1">Cell membrane</location>
        <topology evidence="1">Multi-pass membrane protein</topology>
    </subcellularLocation>
</comment>
<dbReference type="GO" id="GO:0016887">
    <property type="term" value="F:ATP hydrolysis activity"/>
    <property type="evidence" value="ECO:0007669"/>
    <property type="project" value="InterPro"/>
</dbReference>
<dbReference type="KEGG" id="salq:SYNTR_1422"/>
<evidence type="ECO:0000256" key="11">
    <source>
        <dbReference type="ARBA" id="ARBA00022989"/>
    </source>
</evidence>
<dbReference type="GO" id="GO:0005388">
    <property type="term" value="F:P-type calcium transporter activity"/>
    <property type="evidence" value="ECO:0007669"/>
    <property type="project" value="UniProtKB-EC"/>
</dbReference>
<evidence type="ECO:0000256" key="5">
    <source>
        <dbReference type="ARBA" id="ARBA00022568"/>
    </source>
</evidence>
<dbReference type="InterPro" id="IPR059000">
    <property type="entry name" value="ATPase_P-type_domA"/>
</dbReference>
<evidence type="ECO:0000256" key="12">
    <source>
        <dbReference type="ARBA" id="ARBA00023136"/>
    </source>
</evidence>
<dbReference type="SUPFAM" id="SSF81665">
    <property type="entry name" value="Calcium ATPase, transmembrane domain M"/>
    <property type="match status" value="1"/>
</dbReference>
<dbReference type="Pfam" id="PF00690">
    <property type="entry name" value="Cation_ATPase_N"/>
    <property type="match status" value="1"/>
</dbReference>
<reference evidence="17" key="1">
    <citation type="journal article" date="2019" name="Microbiology">
        <title>Complete Genome Sequence of an Uncultured Bacterium of the Candidate Phylum Bipolaricaulota.</title>
        <authorList>
            <person name="Kadnikov V.V."/>
            <person name="Mardanov A.V."/>
            <person name="Beletsky A.V."/>
            <person name="Frank Y.A."/>
            <person name="Karnachuk O.V."/>
            <person name="Ravin N.V."/>
        </authorList>
    </citation>
    <scope>NUCLEOTIDE SEQUENCE [LARGE SCALE GENOMIC DNA]</scope>
</reference>
<dbReference type="EMBL" id="CP046457">
    <property type="protein sequence ID" value="QGU00016.1"/>
    <property type="molecule type" value="Genomic_DNA"/>
</dbReference>
<evidence type="ECO:0000256" key="9">
    <source>
        <dbReference type="ARBA" id="ARBA00022840"/>
    </source>
</evidence>
<dbReference type="PROSITE" id="PS00154">
    <property type="entry name" value="ATPASE_E1_E2"/>
    <property type="match status" value="1"/>
</dbReference>
<feature type="transmembrane region" description="Helical" evidence="14">
    <location>
        <begin position="869"/>
        <end position="886"/>
    </location>
</feature>
<keyword evidence="4" id="KW-1003">Cell membrane</keyword>
<dbReference type="Gene3D" id="3.40.50.1000">
    <property type="entry name" value="HAD superfamily/HAD-like"/>
    <property type="match status" value="1"/>
</dbReference>
<evidence type="ECO:0000256" key="2">
    <source>
        <dbReference type="ARBA" id="ARBA00005675"/>
    </source>
</evidence>
<dbReference type="InterPro" id="IPR036412">
    <property type="entry name" value="HAD-like_sf"/>
</dbReference>
<feature type="transmembrane region" description="Helical" evidence="14">
    <location>
        <begin position="727"/>
        <end position="748"/>
    </location>
</feature>
<dbReference type="Gene3D" id="1.20.1110.10">
    <property type="entry name" value="Calcium-transporting ATPase, transmembrane domain"/>
    <property type="match status" value="1"/>
</dbReference>
<sequence>MAELKEENIKDEKWHSLDVASVEKGLNTSIETGLAEDVVKNRLEEFGENKLPEGKKRSALMRLLVQFHNVLIYLLIVAAVVTAFMNHWVDTFVILAVVIVNAIIGFVQEGRAEEALEGIKKMLSLEALVIRDSNRQKINAEELVLGDIVILSSGDKVPADVRIVKAKNFRVEESPLTGESTDVKKITDTVNEDVVLGDRKNMAYSGTLVTYGEATGIVVATGQRTEIGKITQMMDEVEEITTPLLQKIDRFGKILSVFIIVIAVTFFAFGYYFRDYTYVELFMASIGLVVASIPEGLPAIMTITLAIGVQQMAKRNAIIRRLPSVETLGSVKVICSDKTGTLTRNEMTAKTIVTAEQRYEIEGSGYKPEGMIYKNDEQIDINRETVFKKLVQCVRACNDSQIKKAEDREWKVVGTATEGALQTLSYKAGLKDYNPKRVDSIPFESDNKYMATLNQDEDNNYIFLKGAPERIIDMCSKQLTQDGEQEIDHEYWKKQMESIASQGERLMAAAYAKVDGSIDNLNENELKNNNLIFLGLIGIIDPPRDEAFTSIEECKKAGIRVIMITGDHAITAQAIANKLGIGENKDVVMGSEIEKLDDEELKKVVMTHNVFARTDPAHKLRLVKALQANNELCAMTGDGVNDAPALKRANMGIAMGIKGTEVSKDASEIILTDDNFASIVNAVEEGRTVYDNIRKTILFLLPTNGAEALVLMGAVLIGVTLPITPVQILWVNMVTAVTLALALSVEPMEKKVMQLPPREPDEPILGGYFLWRITFVSILVAGLTALAYSYSLMGGNDIDTNRTIAVNMLVAAQLFYLFNSKKLNETSISNDFFNNKYVFVAVAVLIALQLMFTYAPFMNTLFGTAPLTAHAWLIPLIGGLFVFFIVEAEKYIMRKIL</sequence>
<keyword evidence="8" id="KW-0547">Nucleotide-binding</keyword>
<dbReference type="GO" id="GO:1990573">
    <property type="term" value="P:potassium ion import across plasma membrane"/>
    <property type="evidence" value="ECO:0007669"/>
    <property type="project" value="TreeGrafter"/>
</dbReference>
<keyword evidence="5" id="KW-0109">Calcium transport</keyword>
<dbReference type="InterPro" id="IPR008250">
    <property type="entry name" value="ATPase_P-typ_transduc_dom_A_sf"/>
</dbReference>
<evidence type="ECO:0000256" key="10">
    <source>
        <dbReference type="ARBA" id="ARBA00022967"/>
    </source>
</evidence>
<dbReference type="InterPro" id="IPR001757">
    <property type="entry name" value="P_typ_ATPase"/>
</dbReference>
<dbReference type="SUPFAM" id="SSF81653">
    <property type="entry name" value="Calcium ATPase, transduction domain A"/>
    <property type="match status" value="1"/>
</dbReference>
<keyword evidence="5" id="KW-0813">Transport</keyword>
<feature type="transmembrane region" description="Helical" evidence="14">
    <location>
        <begin position="285"/>
        <end position="309"/>
    </location>
</feature>
<keyword evidence="12 14" id="KW-0472">Membrane</keyword>
<gene>
    <name evidence="16" type="ORF">SYNTR_1422</name>
</gene>
<dbReference type="Pfam" id="PF00689">
    <property type="entry name" value="Cation_ATPase_C"/>
    <property type="match status" value="1"/>
</dbReference>
<dbReference type="GO" id="GO:0005524">
    <property type="term" value="F:ATP binding"/>
    <property type="evidence" value="ECO:0007669"/>
    <property type="project" value="UniProtKB-KW"/>
</dbReference>
<keyword evidence="10" id="KW-1278">Translocase</keyword>
<dbReference type="NCBIfam" id="TIGR01494">
    <property type="entry name" value="ATPase_P-type"/>
    <property type="match status" value="2"/>
</dbReference>
<dbReference type="GO" id="GO:0030007">
    <property type="term" value="P:intracellular potassium ion homeostasis"/>
    <property type="evidence" value="ECO:0007669"/>
    <property type="project" value="TreeGrafter"/>
</dbReference>
<dbReference type="SUPFAM" id="SSF56784">
    <property type="entry name" value="HAD-like"/>
    <property type="match status" value="1"/>
</dbReference>
<dbReference type="SFLD" id="SFLDF00027">
    <property type="entry name" value="p-type_atpase"/>
    <property type="match status" value="1"/>
</dbReference>
<keyword evidence="5" id="KW-0406">Ion transport</keyword>
<dbReference type="PRINTS" id="PR00120">
    <property type="entry name" value="HATPASE"/>
</dbReference>
<dbReference type="EC" id="7.2.2.10" evidence="3"/>
<feature type="transmembrane region" description="Helical" evidence="14">
    <location>
        <begin position="769"/>
        <end position="790"/>
    </location>
</feature>
<proteinExistence type="inferred from homology"/>
<dbReference type="InterPro" id="IPR006068">
    <property type="entry name" value="ATPase_P-typ_cation-transptr_C"/>
</dbReference>
<feature type="transmembrane region" description="Helical" evidence="14">
    <location>
        <begin position="91"/>
        <end position="107"/>
    </location>
</feature>
<dbReference type="GO" id="GO:0036376">
    <property type="term" value="P:sodium ion export across plasma membrane"/>
    <property type="evidence" value="ECO:0007669"/>
    <property type="project" value="TreeGrafter"/>
</dbReference>
<evidence type="ECO:0000256" key="14">
    <source>
        <dbReference type="SAM" id="Phobius"/>
    </source>
</evidence>
<feature type="transmembrane region" description="Helical" evidence="14">
    <location>
        <begin position="697"/>
        <end position="721"/>
    </location>
</feature>
<dbReference type="CDD" id="cd02080">
    <property type="entry name" value="P-type_ATPase_cation"/>
    <property type="match status" value="1"/>
</dbReference>
<evidence type="ECO:0000256" key="4">
    <source>
        <dbReference type="ARBA" id="ARBA00022475"/>
    </source>
</evidence>
<keyword evidence="9" id="KW-0067">ATP-binding</keyword>
<keyword evidence="17" id="KW-1185">Reference proteome</keyword>
<feature type="transmembrane region" description="Helical" evidence="14">
    <location>
        <begin position="254"/>
        <end position="273"/>
    </location>
</feature>